<organism evidence="11 12">
    <name type="scientific">Gluconobacter oxydans NBRC 3293</name>
    <dbReference type="NCBI Taxonomy" id="1315969"/>
    <lineage>
        <taxon>Bacteria</taxon>
        <taxon>Pseudomonadati</taxon>
        <taxon>Pseudomonadota</taxon>
        <taxon>Alphaproteobacteria</taxon>
        <taxon>Acetobacterales</taxon>
        <taxon>Acetobacteraceae</taxon>
        <taxon>Gluconobacter</taxon>
    </lineage>
</organism>
<dbReference type="AlphaFoldDB" id="A0A829WX87"/>
<evidence type="ECO:0000256" key="8">
    <source>
        <dbReference type="ARBA" id="ARBA00048348"/>
    </source>
</evidence>
<feature type="binding site" evidence="9">
    <location>
        <position position="110"/>
    </location>
    <ligand>
        <name>Zn(2+)</name>
        <dbReference type="ChEBI" id="CHEBI:29105"/>
    </ligand>
</feature>
<dbReference type="PROSITE" id="PS00705">
    <property type="entry name" value="PROK_CO2_ANHYDRASE_2"/>
    <property type="match status" value="1"/>
</dbReference>
<evidence type="ECO:0000256" key="5">
    <source>
        <dbReference type="ARBA" id="ARBA00022833"/>
    </source>
</evidence>
<evidence type="ECO:0000313" key="12">
    <source>
        <dbReference type="Proteomes" id="UP000484858"/>
    </source>
</evidence>
<dbReference type="CDD" id="cd00884">
    <property type="entry name" value="beta_CA_cladeB"/>
    <property type="match status" value="1"/>
</dbReference>
<dbReference type="GO" id="GO:0008270">
    <property type="term" value="F:zinc ion binding"/>
    <property type="evidence" value="ECO:0007669"/>
    <property type="project" value="UniProtKB-UniRule"/>
</dbReference>
<comment type="cofactor">
    <cofactor evidence="9">
        <name>Zn(2+)</name>
        <dbReference type="ChEBI" id="CHEBI:29105"/>
    </cofactor>
    <text evidence="9">Binds 1 zinc ion per subunit.</text>
</comment>
<comment type="function">
    <text evidence="10">Reversible hydration of carbon dioxide.</text>
</comment>
<evidence type="ECO:0000256" key="10">
    <source>
        <dbReference type="RuleBase" id="RU003956"/>
    </source>
</evidence>
<dbReference type="PROSITE" id="PS00704">
    <property type="entry name" value="PROK_CO2_ANHYDRASE_1"/>
    <property type="match status" value="1"/>
</dbReference>
<dbReference type="GO" id="GO:0004089">
    <property type="term" value="F:carbonate dehydratase activity"/>
    <property type="evidence" value="ECO:0007669"/>
    <property type="project" value="UniProtKB-UniRule"/>
</dbReference>
<dbReference type="SMART" id="SM00947">
    <property type="entry name" value="Pro_CA"/>
    <property type="match status" value="1"/>
</dbReference>
<dbReference type="PANTHER" id="PTHR11002:SF76">
    <property type="entry name" value="CARBONIC ANHYDRASE"/>
    <property type="match status" value="1"/>
</dbReference>
<keyword evidence="4 9" id="KW-0479">Metal-binding</keyword>
<dbReference type="FunFam" id="3.40.1050.10:FF:000003">
    <property type="entry name" value="Carbonic anhydrase"/>
    <property type="match status" value="1"/>
</dbReference>
<feature type="binding site" evidence="9">
    <location>
        <position position="113"/>
    </location>
    <ligand>
        <name>Zn(2+)</name>
        <dbReference type="ChEBI" id="CHEBI:29105"/>
    </ligand>
</feature>
<evidence type="ECO:0000256" key="1">
    <source>
        <dbReference type="ARBA" id="ARBA00006217"/>
    </source>
</evidence>
<gene>
    <name evidence="11" type="ORF">NBRC3293_1858</name>
</gene>
<comment type="caution">
    <text evidence="11">The sequence shown here is derived from an EMBL/GenBank/DDBJ whole genome shotgun (WGS) entry which is preliminary data.</text>
</comment>
<reference evidence="11 12" key="1">
    <citation type="submission" date="2013-04" db="EMBL/GenBank/DDBJ databases">
        <title>Gluconobacter oxydans NBRC 3293 whole genome sequence.</title>
        <authorList>
            <person name="Matsutani M."/>
            <person name="Yakushi T."/>
            <person name="Matsushita K."/>
        </authorList>
    </citation>
    <scope>NUCLEOTIDE SEQUENCE [LARGE SCALE GENOMIC DNA]</scope>
    <source>
        <strain evidence="11 12">NBRC 3293</strain>
    </source>
</reference>
<dbReference type="InterPro" id="IPR036874">
    <property type="entry name" value="Carbonic_anhydrase_sf"/>
</dbReference>
<evidence type="ECO:0000256" key="4">
    <source>
        <dbReference type="ARBA" id="ARBA00022723"/>
    </source>
</evidence>
<evidence type="ECO:0000313" key="11">
    <source>
        <dbReference type="EMBL" id="GEM17361.1"/>
    </source>
</evidence>
<dbReference type="PANTHER" id="PTHR11002">
    <property type="entry name" value="CARBONIC ANHYDRASE"/>
    <property type="match status" value="1"/>
</dbReference>
<comment type="similarity">
    <text evidence="1 10">Belongs to the beta-class carbonic anhydrase family.</text>
</comment>
<feature type="binding site" evidence="9">
    <location>
        <position position="53"/>
    </location>
    <ligand>
        <name>Zn(2+)</name>
        <dbReference type="ChEBI" id="CHEBI:29105"/>
    </ligand>
</feature>
<feature type="binding site" evidence="9">
    <location>
        <position position="51"/>
    </location>
    <ligand>
        <name>Zn(2+)</name>
        <dbReference type="ChEBI" id="CHEBI:29105"/>
    </ligand>
</feature>
<proteinExistence type="inferred from homology"/>
<dbReference type="EMBL" id="BARJ01000009">
    <property type="protein sequence ID" value="GEM17361.1"/>
    <property type="molecule type" value="Genomic_DNA"/>
</dbReference>
<accession>A0A829WX87</accession>
<evidence type="ECO:0000256" key="2">
    <source>
        <dbReference type="ARBA" id="ARBA00012925"/>
    </source>
</evidence>
<sequence>MKENTMACGRDTLAKLLGGVRKFETDVYPENAELFESLASSQSPSTLFITCADSRISPSLITQTEPGELFIVRNVGNIVPAYGEMLGGVSSAIEYAVGALKVKNVIICGHSNCGAMGALMDLNSPKLDSLPTVKSWMRHGEAARAALGDLKAEDAGPEDIRSLAEYNVLLQLVHLRTHPTVVRALAQGALKLQGWFYDIPKGEILILDEGTRKTRTVENVLEEIRATEGQAA</sequence>
<dbReference type="Pfam" id="PF00484">
    <property type="entry name" value="Pro_CA"/>
    <property type="match status" value="1"/>
</dbReference>
<keyword evidence="6 10" id="KW-0456">Lyase</keyword>
<dbReference type="SUPFAM" id="SSF53056">
    <property type="entry name" value="beta-carbonic anhydrase, cab"/>
    <property type="match status" value="1"/>
</dbReference>
<dbReference type="InterPro" id="IPR001765">
    <property type="entry name" value="Carbonic_anhydrase"/>
</dbReference>
<evidence type="ECO:0000256" key="9">
    <source>
        <dbReference type="PIRSR" id="PIRSR601765-1"/>
    </source>
</evidence>
<evidence type="ECO:0000256" key="6">
    <source>
        <dbReference type="ARBA" id="ARBA00023239"/>
    </source>
</evidence>
<keyword evidence="5 9" id="KW-0862">Zinc</keyword>
<dbReference type="GO" id="GO:0015976">
    <property type="term" value="P:carbon utilization"/>
    <property type="evidence" value="ECO:0007669"/>
    <property type="project" value="InterPro"/>
</dbReference>
<evidence type="ECO:0000256" key="3">
    <source>
        <dbReference type="ARBA" id="ARBA00014628"/>
    </source>
</evidence>
<dbReference type="Proteomes" id="UP000484858">
    <property type="component" value="Unassembled WGS sequence"/>
</dbReference>
<protein>
    <recommendedName>
        <fullName evidence="3 10">Carbonic anhydrase</fullName>
        <ecNumber evidence="2 10">4.2.1.1</ecNumber>
    </recommendedName>
    <alternativeName>
        <fullName evidence="7 10">Carbonate dehydratase</fullName>
    </alternativeName>
</protein>
<dbReference type="InterPro" id="IPR045066">
    <property type="entry name" value="Beta_CA_cladeB"/>
</dbReference>
<dbReference type="InterPro" id="IPR015892">
    <property type="entry name" value="Carbonic_anhydrase_CS"/>
</dbReference>
<dbReference type="Gene3D" id="3.40.1050.10">
    <property type="entry name" value="Carbonic anhydrase"/>
    <property type="match status" value="1"/>
</dbReference>
<name>A0A829WX87_GLUOY</name>
<dbReference type="EC" id="4.2.1.1" evidence="2 10"/>
<evidence type="ECO:0000256" key="7">
    <source>
        <dbReference type="ARBA" id="ARBA00031969"/>
    </source>
</evidence>
<comment type="catalytic activity">
    <reaction evidence="8 10">
        <text>hydrogencarbonate + H(+) = CO2 + H2O</text>
        <dbReference type="Rhea" id="RHEA:10748"/>
        <dbReference type="ChEBI" id="CHEBI:15377"/>
        <dbReference type="ChEBI" id="CHEBI:15378"/>
        <dbReference type="ChEBI" id="CHEBI:16526"/>
        <dbReference type="ChEBI" id="CHEBI:17544"/>
        <dbReference type="EC" id="4.2.1.1"/>
    </reaction>
</comment>